<proteinExistence type="predicted"/>
<sequence length="166" mass="18974">MHAYELFTAVKPAIVNDMFMWMRETDRNLYKTALGSLATNRKLRLAFLQKKPATEQIAWMHKTLMLKSSDMIGEHLLQVYFMKGQEEMLATFCDGLEIPHDGNGQVEGELPETLDADKLKTAVDALLEKYDPALVALYLYTFNIQTPDGWEELSKTLAEDDRLKLA</sequence>
<name>A0AAE2SA20_9BACT</name>
<comment type="caution">
    <text evidence="1">The sequence shown here is derived from an EMBL/GenBank/DDBJ whole genome shotgun (WGS) entry which is preliminary data.</text>
</comment>
<dbReference type="RefSeq" id="WP_309488134.1">
    <property type="nucleotide sequence ID" value="NZ_JAENIG010000001.1"/>
</dbReference>
<dbReference type="EMBL" id="JAENIG010000001">
    <property type="protein sequence ID" value="MBK1853537.1"/>
    <property type="molecule type" value="Genomic_DNA"/>
</dbReference>
<gene>
    <name evidence="1" type="ORF">JIN83_01055</name>
</gene>
<dbReference type="Proteomes" id="UP000634206">
    <property type="component" value="Unassembled WGS sequence"/>
</dbReference>
<protein>
    <submittedName>
        <fullName evidence="1">Uncharacterized protein</fullName>
    </submittedName>
</protein>
<evidence type="ECO:0000313" key="1">
    <source>
        <dbReference type="EMBL" id="MBK1853537.1"/>
    </source>
</evidence>
<evidence type="ECO:0000313" key="2">
    <source>
        <dbReference type="Proteomes" id="UP000634206"/>
    </source>
</evidence>
<keyword evidence="2" id="KW-1185">Reference proteome</keyword>
<dbReference type="AlphaFoldDB" id="A0AAE2SA20"/>
<accession>A0AAE2SA20</accession>
<organism evidence="1 2">
    <name type="scientific">Oceaniferula flava</name>
    <dbReference type="NCBI Taxonomy" id="2800421"/>
    <lineage>
        <taxon>Bacteria</taxon>
        <taxon>Pseudomonadati</taxon>
        <taxon>Verrucomicrobiota</taxon>
        <taxon>Verrucomicrobiia</taxon>
        <taxon>Verrucomicrobiales</taxon>
        <taxon>Verrucomicrobiaceae</taxon>
        <taxon>Oceaniferula</taxon>
    </lineage>
</organism>
<reference evidence="1" key="1">
    <citation type="submission" date="2021-01" db="EMBL/GenBank/DDBJ databases">
        <title>Modified the classification status of verrucomicrobia.</title>
        <authorList>
            <person name="Feng X."/>
        </authorList>
    </citation>
    <scope>NUCLEOTIDE SEQUENCE</scope>
    <source>
        <strain evidence="1">5K15</strain>
    </source>
</reference>